<comment type="caution">
    <text evidence="4">The sequence shown here is derived from an EMBL/GenBank/DDBJ whole genome shotgun (WGS) entry which is preliminary data.</text>
</comment>
<keyword evidence="5" id="KW-1185">Reference proteome</keyword>
<evidence type="ECO:0000313" key="5">
    <source>
        <dbReference type="Proteomes" id="UP001165366"/>
    </source>
</evidence>
<dbReference type="InterPro" id="IPR051715">
    <property type="entry name" value="Intimin-Invasin_domain"/>
</dbReference>
<evidence type="ECO:0000313" key="4">
    <source>
        <dbReference type="EMBL" id="MCG2590841.1"/>
    </source>
</evidence>
<dbReference type="PROSITE" id="PS51127">
    <property type="entry name" value="BIG1"/>
    <property type="match status" value="5"/>
</dbReference>
<dbReference type="EMBL" id="JAKLWS010000045">
    <property type="protein sequence ID" value="MCG2590841.1"/>
    <property type="molecule type" value="Genomic_DNA"/>
</dbReference>
<evidence type="ECO:0000259" key="3">
    <source>
        <dbReference type="PROSITE" id="PS51127"/>
    </source>
</evidence>
<dbReference type="SUPFAM" id="SSF49265">
    <property type="entry name" value="Fibronectin type III"/>
    <property type="match status" value="1"/>
</dbReference>
<dbReference type="NCBIfam" id="TIGR04183">
    <property type="entry name" value="Por_Secre_tail"/>
    <property type="match status" value="1"/>
</dbReference>
<name>A0ABS9KJ41_9BACT</name>
<dbReference type="CDD" id="cd00063">
    <property type="entry name" value="FN3"/>
    <property type="match status" value="1"/>
</dbReference>
<dbReference type="SMART" id="SM00634">
    <property type="entry name" value="BID_1"/>
    <property type="match status" value="6"/>
</dbReference>
<feature type="domain" description="Big-1" evidence="3">
    <location>
        <begin position="337"/>
        <end position="430"/>
    </location>
</feature>
<sequence length="909" mass="97990">SEAASPEGLTFKPDLTTFYVTSNGDNIVHQYKISTIDPGESTVSANKGKIIADGSAKGRITVVARDRDGDRIIGREISLSSNSSSVDIDEVNSNTNSNGEAYFDVSNSEEESVTFTAKGPDDTIDDKTTILFVSVNEDESTVESNDDKVIADGDAKGEIVVTARDVEGDPLSDVMITLSANSSDAKVDDKTKQTNNDGEVVFNVSSNKAETITFSAEGMGNTIDETASIKFVTVDAGESSVVSEDNKIIANGKQTGRVTVTARDSDGDILEGISIKLNSDSDTAEIESVNSKTNSEGIARFDVTNTAIETVDFEAEGLGVEINQQASLRFAGVNAGESSVESSNEKVLANGVANSTITVTAKDVDGDILEGVEISLSDNGGSSKIQTIQSTTDEEGEAKFRVTNEIAESVEYTARGMGVTVDQTVVVEFVTVDPDESSITVGKTQVEANGDETTTITITARDKDAENLKDVVFELTADKENVEIDALNNVTDEDGRARFRVSSETAGRTRFTATALRKAADVEVSSKAVVEFIPVAPVSLAGTDVKTDRFTANWELVQGASSYLIDVSTDTTFSSFVNNYSSLDVGFTTDIEITNLEPGTIYYYRVRAQEDDLIGANSETIHVETFPEVPITTTPVSRGVTRFTATWETAPGAQKYYLDVSESEDFGEYLPGFENRDVGNSLSFNVTGLFPGKTYFYRIRSMSYTKTSNSSDVIETSTVEIGKEESEINSSQLRVLANGEQKNTITVVLKDTEGRALESEEITLEAEGSNSEIESIESQTDENGQATFAVTNTVAEEVTYKAYIQGTTFEVGSISVEFLDSGGELNLGNNYPNPFRGVTTIPVTVPEPMQVRISITNILGATVKEVVDEELNTGYYEVEVDLRDLASGVYFYRLITEDKVDTKKMLLVR</sequence>
<evidence type="ECO:0000256" key="1">
    <source>
        <dbReference type="ARBA" id="ARBA00010116"/>
    </source>
</evidence>
<feature type="domain" description="Fibronectin type-III" evidence="2">
    <location>
        <begin position="629"/>
        <end position="721"/>
    </location>
</feature>
<dbReference type="SUPFAM" id="SSF49373">
    <property type="entry name" value="Invasin/intimin cell-adhesion fragments"/>
    <property type="match status" value="6"/>
</dbReference>
<accession>A0ABS9KJ41</accession>
<dbReference type="InterPro" id="IPR013783">
    <property type="entry name" value="Ig-like_fold"/>
</dbReference>
<protein>
    <submittedName>
        <fullName evidence="4">Ig-like domain-containing protein</fullName>
    </submittedName>
</protein>
<organism evidence="4 5">
    <name type="scientific">Rhodohalobacter sulfatireducens</name>
    <dbReference type="NCBI Taxonomy" id="2911366"/>
    <lineage>
        <taxon>Bacteria</taxon>
        <taxon>Pseudomonadati</taxon>
        <taxon>Balneolota</taxon>
        <taxon>Balneolia</taxon>
        <taxon>Balneolales</taxon>
        <taxon>Balneolaceae</taxon>
        <taxon>Rhodohalobacter</taxon>
    </lineage>
</organism>
<dbReference type="Pfam" id="PF18962">
    <property type="entry name" value="Por_Secre_tail"/>
    <property type="match status" value="1"/>
</dbReference>
<feature type="non-terminal residue" evidence="4">
    <location>
        <position position="1"/>
    </location>
</feature>
<dbReference type="PANTHER" id="PTHR39576:SF1">
    <property type="entry name" value="INVASIN"/>
    <property type="match status" value="1"/>
</dbReference>
<proteinExistence type="inferred from homology"/>
<feature type="domain" description="Big-1" evidence="3">
    <location>
        <begin position="139"/>
        <end position="232"/>
    </location>
</feature>
<dbReference type="InterPro" id="IPR003344">
    <property type="entry name" value="Big_1_dom"/>
</dbReference>
<dbReference type="Pfam" id="PF02369">
    <property type="entry name" value="Big_1"/>
    <property type="match status" value="6"/>
</dbReference>
<dbReference type="Gene3D" id="2.60.40.4070">
    <property type="match status" value="1"/>
</dbReference>
<reference evidence="4" key="2">
    <citation type="submission" date="2024-05" db="EMBL/GenBank/DDBJ databases">
        <title>Rhodohalobacter halophilus gen. nov., sp. nov., a moderately halophilic member of the family Balneolaceae.</title>
        <authorList>
            <person name="Xia J."/>
        </authorList>
    </citation>
    <scope>NUCLEOTIDE SEQUENCE</scope>
    <source>
        <strain evidence="4">WB101</strain>
    </source>
</reference>
<dbReference type="InterPro" id="IPR036116">
    <property type="entry name" value="FN3_sf"/>
</dbReference>
<feature type="domain" description="Big-1" evidence="3">
    <location>
        <begin position="725"/>
        <end position="819"/>
    </location>
</feature>
<feature type="domain" description="Big-1" evidence="3">
    <location>
        <begin position="40"/>
        <end position="133"/>
    </location>
</feature>
<comment type="similarity">
    <text evidence="1">Belongs to the intimin/invasin family.</text>
</comment>
<feature type="domain" description="Fibronectin type-III" evidence="2">
    <location>
        <begin position="536"/>
        <end position="628"/>
    </location>
</feature>
<dbReference type="PROSITE" id="PS50853">
    <property type="entry name" value="FN3"/>
    <property type="match status" value="2"/>
</dbReference>
<gene>
    <name evidence="4" type="ORF">L6773_19885</name>
</gene>
<dbReference type="Proteomes" id="UP001165366">
    <property type="component" value="Unassembled WGS sequence"/>
</dbReference>
<reference evidence="4" key="1">
    <citation type="submission" date="2022-01" db="EMBL/GenBank/DDBJ databases">
        <authorList>
            <person name="Wang Y."/>
        </authorList>
    </citation>
    <scope>NUCLEOTIDE SEQUENCE</scope>
    <source>
        <strain evidence="4">WB101</strain>
    </source>
</reference>
<dbReference type="Gene3D" id="2.60.40.10">
    <property type="entry name" value="Immunoglobulins"/>
    <property type="match status" value="8"/>
</dbReference>
<dbReference type="SMART" id="SM00060">
    <property type="entry name" value="FN3"/>
    <property type="match status" value="2"/>
</dbReference>
<dbReference type="InterPro" id="IPR026444">
    <property type="entry name" value="Secre_tail"/>
</dbReference>
<dbReference type="InterPro" id="IPR003961">
    <property type="entry name" value="FN3_dom"/>
</dbReference>
<feature type="domain" description="Big-1" evidence="3">
    <location>
        <begin position="436"/>
        <end position="533"/>
    </location>
</feature>
<dbReference type="PANTHER" id="PTHR39576">
    <property type="entry name" value="ATTACHING AND EFFACING PROTEIN HOMOLOG-RELATED-RELATED"/>
    <property type="match status" value="1"/>
</dbReference>
<dbReference type="RefSeq" id="WP_237856335.1">
    <property type="nucleotide sequence ID" value="NZ_JAKLWS010000045.1"/>
</dbReference>
<dbReference type="InterPro" id="IPR008964">
    <property type="entry name" value="Invasin/intimin_cell_adhesion"/>
</dbReference>
<dbReference type="Pfam" id="PF00041">
    <property type="entry name" value="fn3"/>
    <property type="match status" value="1"/>
</dbReference>
<evidence type="ECO:0000259" key="2">
    <source>
        <dbReference type="PROSITE" id="PS50853"/>
    </source>
</evidence>